<accession>A0ABT7SVN5</accession>
<dbReference type="EC" id="3.4.21.89" evidence="3 6"/>
<dbReference type="NCBIfam" id="TIGR02227">
    <property type="entry name" value="sigpep_I_bact"/>
    <property type="match status" value="1"/>
</dbReference>
<comment type="similarity">
    <text evidence="2 6">Belongs to the peptidase S26 family.</text>
</comment>
<gene>
    <name evidence="8" type="primary">lepB</name>
    <name evidence="8" type="ORF">QTP81_06590</name>
</gene>
<evidence type="ECO:0000256" key="6">
    <source>
        <dbReference type="RuleBase" id="RU362042"/>
    </source>
</evidence>
<comment type="subcellular location">
    <subcellularLocation>
        <location evidence="6">Membrane</location>
        <topology evidence="6">Multi-pass membrane protein</topology>
    </subcellularLocation>
</comment>
<dbReference type="PRINTS" id="PR00727">
    <property type="entry name" value="LEADERPTASE"/>
</dbReference>
<proteinExistence type="inferred from homology"/>
<dbReference type="InterPro" id="IPR019533">
    <property type="entry name" value="Peptidase_S26"/>
</dbReference>
<comment type="caution">
    <text evidence="8">The sequence shown here is derived from an EMBL/GenBank/DDBJ whole genome shotgun (WGS) entry which is preliminary data.</text>
</comment>
<organism evidence="8 9">
    <name type="scientific">Alteromonas arenosi</name>
    <dbReference type="NCBI Taxonomy" id="3055817"/>
    <lineage>
        <taxon>Bacteria</taxon>
        <taxon>Pseudomonadati</taxon>
        <taxon>Pseudomonadota</taxon>
        <taxon>Gammaproteobacteria</taxon>
        <taxon>Alteromonadales</taxon>
        <taxon>Alteromonadaceae</taxon>
        <taxon>Alteromonas/Salinimonas group</taxon>
        <taxon>Alteromonas</taxon>
    </lineage>
</organism>
<dbReference type="InterPro" id="IPR019758">
    <property type="entry name" value="Pept_S26A_signal_pept_1_CS"/>
</dbReference>
<dbReference type="GO" id="GO:0009003">
    <property type="term" value="F:signal peptidase activity"/>
    <property type="evidence" value="ECO:0007669"/>
    <property type="project" value="UniProtKB-EC"/>
</dbReference>
<dbReference type="RefSeq" id="WP_289364546.1">
    <property type="nucleotide sequence ID" value="NZ_JAUCBP010000007.1"/>
</dbReference>
<evidence type="ECO:0000313" key="8">
    <source>
        <dbReference type="EMBL" id="MDM7860257.1"/>
    </source>
</evidence>
<feature type="domain" description="Peptidase S26" evidence="7">
    <location>
        <begin position="15"/>
        <end position="188"/>
    </location>
</feature>
<evidence type="ECO:0000256" key="5">
    <source>
        <dbReference type="ARBA" id="ARBA00022801"/>
    </source>
</evidence>
<dbReference type="PANTHER" id="PTHR43390">
    <property type="entry name" value="SIGNAL PEPTIDASE I"/>
    <property type="match status" value="1"/>
</dbReference>
<dbReference type="SUPFAM" id="SSF51306">
    <property type="entry name" value="LexA/Signal peptidase"/>
    <property type="match status" value="1"/>
</dbReference>
<evidence type="ECO:0000259" key="7">
    <source>
        <dbReference type="Pfam" id="PF10502"/>
    </source>
</evidence>
<evidence type="ECO:0000256" key="3">
    <source>
        <dbReference type="ARBA" id="ARBA00013208"/>
    </source>
</evidence>
<dbReference type="Proteomes" id="UP001234343">
    <property type="component" value="Unassembled WGS sequence"/>
</dbReference>
<dbReference type="CDD" id="cd06530">
    <property type="entry name" value="S26_SPase_I"/>
    <property type="match status" value="1"/>
</dbReference>
<evidence type="ECO:0000256" key="4">
    <source>
        <dbReference type="ARBA" id="ARBA00019232"/>
    </source>
</evidence>
<dbReference type="PANTHER" id="PTHR43390:SF1">
    <property type="entry name" value="CHLOROPLAST PROCESSING PEPTIDASE"/>
    <property type="match status" value="1"/>
</dbReference>
<keyword evidence="6" id="KW-0645">Protease</keyword>
<evidence type="ECO:0000313" key="9">
    <source>
        <dbReference type="Proteomes" id="UP001234343"/>
    </source>
</evidence>
<dbReference type="InterPro" id="IPR019757">
    <property type="entry name" value="Pept_S26A_signal_pept_1_Lys-AS"/>
</dbReference>
<sequence length="211" mass="23966">MRYLASLIKDNIGFILFIFVLFATRSSIADWYHVPSGSMLPTIIEGDRVLVDKMAYRLDVPFTDIVIMQRNKPQRGDIVTFESSKADNRLIKRVIGVPGDEIAMVNNQLFINGKAVTYRQQGDILIEELSDPPHAIQLTKVTSGMDNFALVTVPEGHYLVLGDNRNHSADSRVYGFIPETEITGKATRVITSLDLDNYYIPRKDRWFEEII</sequence>
<name>A0ABT7SVN5_9ALTE</name>
<dbReference type="PROSITE" id="PS00761">
    <property type="entry name" value="SPASE_I_3"/>
    <property type="match status" value="1"/>
</dbReference>
<comment type="catalytic activity">
    <reaction evidence="1 6">
        <text>Cleavage of hydrophobic, N-terminal signal or leader sequences from secreted and periplasmic proteins.</text>
        <dbReference type="EC" id="3.4.21.89"/>
    </reaction>
</comment>
<evidence type="ECO:0000256" key="2">
    <source>
        <dbReference type="ARBA" id="ARBA00009370"/>
    </source>
</evidence>
<dbReference type="Gene3D" id="2.10.109.10">
    <property type="entry name" value="Umud Fragment, subunit A"/>
    <property type="match status" value="1"/>
</dbReference>
<dbReference type="InterPro" id="IPR036286">
    <property type="entry name" value="LexA/Signal_pep-like_sf"/>
</dbReference>
<keyword evidence="5 6" id="KW-0378">Hydrolase</keyword>
<keyword evidence="9" id="KW-1185">Reference proteome</keyword>
<reference evidence="8 9" key="1">
    <citation type="submission" date="2023-06" db="EMBL/GenBank/DDBJ databases">
        <title>Alteromonas sp. ASW11-36 isolated from intertidal sand.</title>
        <authorList>
            <person name="Li Y."/>
        </authorList>
    </citation>
    <scope>NUCLEOTIDE SEQUENCE [LARGE SCALE GENOMIC DNA]</scope>
    <source>
        <strain evidence="8 9">ASW11-36</strain>
    </source>
</reference>
<dbReference type="Pfam" id="PF10502">
    <property type="entry name" value="Peptidase_S26"/>
    <property type="match status" value="1"/>
</dbReference>
<protein>
    <recommendedName>
        <fullName evidence="4 6">Signal peptidase I</fullName>
        <ecNumber evidence="3 6">3.4.21.89</ecNumber>
    </recommendedName>
</protein>
<dbReference type="InterPro" id="IPR000223">
    <property type="entry name" value="Pept_S26A_signal_pept_1"/>
</dbReference>
<dbReference type="PROSITE" id="PS00760">
    <property type="entry name" value="SPASE_I_2"/>
    <property type="match status" value="1"/>
</dbReference>
<evidence type="ECO:0000256" key="1">
    <source>
        <dbReference type="ARBA" id="ARBA00000677"/>
    </source>
</evidence>
<dbReference type="EMBL" id="JAUCBP010000007">
    <property type="protein sequence ID" value="MDM7860257.1"/>
    <property type="molecule type" value="Genomic_DNA"/>
</dbReference>